<sequence length="151" mass="17086">MDKTQLRDGLMRELRRMTKLDIIAGLREFVEGEIAALYCLNEAEGALAPSQLSEELKVSRARTANILRSLRGKGFVEMDISAGDRRKMDVRCTEAGRAFLEEKYTAVLRLFEAYVDALGEEDILQLTRILDKIVSYEEQVQAKTNRGGAER</sequence>
<dbReference type="SMART" id="SM00347">
    <property type="entry name" value="HTH_MARR"/>
    <property type="match status" value="1"/>
</dbReference>
<reference evidence="2" key="1">
    <citation type="journal article" date="2021" name="PeerJ">
        <title>Extensive microbial diversity within the chicken gut microbiome revealed by metagenomics and culture.</title>
        <authorList>
            <person name="Gilroy R."/>
            <person name="Ravi A."/>
            <person name="Getino M."/>
            <person name="Pursley I."/>
            <person name="Horton D.L."/>
            <person name="Alikhan N.F."/>
            <person name="Baker D."/>
            <person name="Gharbi K."/>
            <person name="Hall N."/>
            <person name="Watson M."/>
            <person name="Adriaenssens E.M."/>
            <person name="Foster-Nyarko E."/>
            <person name="Jarju S."/>
            <person name="Secka A."/>
            <person name="Antonio M."/>
            <person name="Oren A."/>
            <person name="Chaudhuri R.R."/>
            <person name="La Ragione R."/>
            <person name="Hildebrand F."/>
            <person name="Pallen M.J."/>
        </authorList>
    </citation>
    <scope>NUCLEOTIDE SEQUENCE</scope>
    <source>
        <strain evidence="2">2189</strain>
    </source>
</reference>
<dbReference type="SUPFAM" id="SSF46785">
    <property type="entry name" value="Winged helix' DNA-binding domain"/>
    <property type="match status" value="1"/>
</dbReference>
<evidence type="ECO:0000259" key="1">
    <source>
        <dbReference type="PROSITE" id="PS50995"/>
    </source>
</evidence>
<dbReference type="InterPro" id="IPR039422">
    <property type="entry name" value="MarR/SlyA-like"/>
</dbReference>
<dbReference type="InterPro" id="IPR000835">
    <property type="entry name" value="HTH_MarR-typ"/>
</dbReference>
<gene>
    <name evidence="2" type="ORF">H9851_04730</name>
</gene>
<dbReference type="Pfam" id="PF01047">
    <property type="entry name" value="MarR"/>
    <property type="match status" value="1"/>
</dbReference>
<dbReference type="GO" id="GO:0006950">
    <property type="term" value="P:response to stress"/>
    <property type="evidence" value="ECO:0007669"/>
    <property type="project" value="TreeGrafter"/>
</dbReference>
<feature type="domain" description="HTH marR-type" evidence="1">
    <location>
        <begin position="3"/>
        <end position="135"/>
    </location>
</feature>
<evidence type="ECO:0000313" key="2">
    <source>
        <dbReference type="EMBL" id="HIX50567.1"/>
    </source>
</evidence>
<protein>
    <submittedName>
        <fullName evidence="2">Winged helix DNA-binding protein</fullName>
    </submittedName>
</protein>
<dbReference type="GO" id="GO:0003700">
    <property type="term" value="F:DNA-binding transcription factor activity"/>
    <property type="evidence" value="ECO:0007669"/>
    <property type="project" value="InterPro"/>
</dbReference>
<organism evidence="2 3">
    <name type="scientific">Candidatus Borkfalkia faecavium</name>
    <dbReference type="NCBI Taxonomy" id="2838508"/>
    <lineage>
        <taxon>Bacteria</taxon>
        <taxon>Bacillati</taxon>
        <taxon>Bacillota</taxon>
        <taxon>Clostridia</taxon>
        <taxon>Christensenellales</taxon>
        <taxon>Christensenellaceae</taxon>
        <taxon>Candidatus Borkfalkia</taxon>
    </lineage>
</organism>
<dbReference type="InterPro" id="IPR036390">
    <property type="entry name" value="WH_DNA-bd_sf"/>
</dbReference>
<name>A0A9D1W2B8_9FIRM</name>
<comment type="caution">
    <text evidence="2">The sequence shown here is derived from an EMBL/GenBank/DDBJ whole genome shotgun (WGS) entry which is preliminary data.</text>
</comment>
<dbReference type="Gene3D" id="1.10.10.10">
    <property type="entry name" value="Winged helix-like DNA-binding domain superfamily/Winged helix DNA-binding domain"/>
    <property type="match status" value="1"/>
</dbReference>
<dbReference type="PANTHER" id="PTHR33164:SF43">
    <property type="entry name" value="HTH-TYPE TRANSCRIPTIONAL REPRESSOR YETL"/>
    <property type="match status" value="1"/>
</dbReference>
<dbReference type="PRINTS" id="PR00598">
    <property type="entry name" value="HTHMARR"/>
</dbReference>
<dbReference type="PANTHER" id="PTHR33164">
    <property type="entry name" value="TRANSCRIPTIONAL REGULATOR, MARR FAMILY"/>
    <property type="match status" value="1"/>
</dbReference>
<reference evidence="2" key="2">
    <citation type="submission" date="2021-04" db="EMBL/GenBank/DDBJ databases">
        <authorList>
            <person name="Gilroy R."/>
        </authorList>
    </citation>
    <scope>NUCLEOTIDE SEQUENCE</scope>
    <source>
        <strain evidence="2">2189</strain>
    </source>
</reference>
<accession>A0A9D1W2B8</accession>
<keyword evidence="2" id="KW-0238">DNA-binding</keyword>
<proteinExistence type="predicted"/>
<dbReference type="GO" id="GO:0003677">
    <property type="term" value="F:DNA binding"/>
    <property type="evidence" value="ECO:0007669"/>
    <property type="project" value="UniProtKB-KW"/>
</dbReference>
<dbReference type="InterPro" id="IPR036388">
    <property type="entry name" value="WH-like_DNA-bd_sf"/>
</dbReference>
<dbReference type="EMBL" id="DXEW01000025">
    <property type="protein sequence ID" value="HIX50567.1"/>
    <property type="molecule type" value="Genomic_DNA"/>
</dbReference>
<dbReference type="Proteomes" id="UP000886847">
    <property type="component" value="Unassembled WGS sequence"/>
</dbReference>
<evidence type="ECO:0000313" key="3">
    <source>
        <dbReference type="Proteomes" id="UP000886847"/>
    </source>
</evidence>
<dbReference type="AlphaFoldDB" id="A0A9D1W2B8"/>
<dbReference type="PROSITE" id="PS50995">
    <property type="entry name" value="HTH_MARR_2"/>
    <property type="match status" value="1"/>
</dbReference>